<dbReference type="STRING" id="1219383.SAMN05421733_107187"/>
<comment type="similarity">
    <text evidence="1">Belongs to the LysR transcriptional regulatory family.</text>
</comment>
<dbReference type="InterPro" id="IPR036388">
    <property type="entry name" value="WH-like_DNA-bd_sf"/>
</dbReference>
<reference evidence="7" key="1">
    <citation type="submission" date="2016-09" db="EMBL/GenBank/DDBJ databases">
        <authorList>
            <person name="Varghese N."/>
            <person name="Submissions S."/>
        </authorList>
    </citation>
    <scope>NUCLEOTIDE SEQUENCE [LARGE SCALE GENOMIC DNA]</scope>
    <source>
        <strain evidence="7">ANC 4422</strain>
    </source>
</reference>
<accession>A0A1G6I2P2</accession>
<dbReference type="PANTHER" id="PTHR30118:SF15">
    <property type="entry name" value="TRANSCRIPTIONAL REGULATORY PROTEIN"/>
    <property type="match status" value="1"/>
</dbReference>
<dbReference type="PROSITE" id="PS50931">
    <property type="entry name" value="HTH_LYSR"/>
    <property type="match status" value="1"/>
</dbReference>
<evidence type="ECO:0000259" key="5">
    <source>
        <dbReference type="PROSITE" id="PS50931"/>
    </source>
</evidence>
<dbReference type="PANTHER" id="PTHR30118">
    <property type="entry name" value="HTH-TYPE TRANSCRIPTIONAL REGULATOR LEUO-RELATED"/>
    <property type="match status" value="1"/>
</dbReference>
<keyword evidence="3" id="KW-0238">DNA-binding</keyword>
<dbReference type="AlphaFoldDB" id="A0A1G6I2P2"/>
<dbReference type="EMBL" id="FMYL01000007">
    <property type="protein sequence ID" value="SDC00797.1"/>
    <property type="molecule type" value="Genomic_DNA"/>
</dbReference>
<evidence type="ECO:0000256" key="1">
    <source>
        <dbReference type="ARBA" id="ARBA00009437"/>
    </source>
</evidence>
<dbReference type="OrthoDB" id="8557381at2"/>
<dbReference type="SUPFAM" id="SSF46785">
    <property type="entry name" value="Winged helix' DNA-binding domain"/>
    <property type="match status" value="1"/>
</dbReference>
<dbReference type="GO" id="GO:0003677">
    <property type="term" value="F:DNA binding"/>
    <property type="evidence" value="ECO:0007669"/>
    <property type="project" value="UniProtKB-KW"/>
</dbReference>
<dbReference type="InterPro" id="IPR005119">
    <property type="entry name" value="LysR_subst-bd"/>
</dbReference>
<evidence type="ECO:0000313" key="7">
    <source>
        <dbReference type="Proteomes" id="UP000242501"/>
    </source>
</evidence>
<evidence type="ECO:0000256" key="2">
    <source>
        <dbReference type="ARBA" id="ARBA00023015"/>
    </source>
</evidence>
<dbReference type="InterPro" id="IPR036390">
    <property type="entry name" value="WH_DNA-bd_sf"/>
</dbReference>
<evidence type="ECO:0000256" key="3">
    <source>
        <dbReference type="ARBA" id="ARBA00023125"/>
    </source>
</evidence>
<evidence type="ECO:0000313" key="6">
    <source>
        <dbReference type="EMBL" id="SDC00797.1"/>
    </source>
</evidence>
<proteinExistence type="inferred from homology"/>
<dbReference type="InterPro" id="IPR000847">
    <property type="entry name" value="LysR_HTH_N"/>
</dbReference>
<keyword evidence="2" id="KW-0805">Transcription regulation</keyword>
<evidence type="ECO:0000256" key="4">
    <source>
        <dbReference type="ARBA" id="ARBA00023163"/>
    </source>
</evidence>
<dbReference type="Gene3D" id="1.10.10.10">
    <property type="entry name" value="Winged helix-like DNA-binding domain superfamily/Winged helix DNA-binding domain"/>
    <property type="match status" value="1"/>
</dbReference>
<dbReference type="SUPFAM" id="SSF53850">
    <property type="entry name" value="Periplasmic binding protein-like II"/>
    <property type="match status" value="1"/>
</dbReference>
<gene>
    <name evidence="6" type="ORF">SAMN05421733_107187</name>
</gene>
<dbReference type="GO" id="GO:0003700">
    <property type="term" value="F:DNA-binding transcription factor activity"/>
    <property type="evidence" value="ECO:0007669"/>
    <property type="project" value="InterPro"/>
</dbReference>
<dbReference type="InterPro" id="IPR050389">
    <property type="entry name" value="LysR-type_TF"/>
</dbReference>
<dbReference type="Pfam" id="PF03466">
    <property type="entry name" value="LysR_substrate"/>
    <property type="match status" value="1"/>
</dbReference>
<dbReference type="RefSeq" id="WP_092748733.1">
    <property type="nucleotide sequence ID" value="NZ_FMYL01000007.1"/>
</dbReference>
<protein>
    <submittedName>
        <fullName evidence="6">Transcriptional regulator, LysR family</fullName>
    </submittedName>
</protein>
<feature type="domain" description="HTH lysR-type" evidence="5">
    <location>
        <begin position="8"/>
        <end position="65"/>
    </location>
</feature>
<dbReference type="Proteomes" id="UP000242501">
    <property type="component" value="Unassembled WGS sequence"/>
</dbReference>
<dbReference type="Gene3D" id="3.40.190.10">
    <property type="entry name" value="Periplasmic binding protein-like II"/>
    <property type="match status" value="2"/>
</dbReference>
<sequence length="303" mass="34193">MSNDLRNIDLNLLKTLDALLDERSVTAAAKRLSLTQPAVSSMLTRLRECFNDPLFIRNQRGITPTIRAQSLALPIKKILCDVSVLMQPSGFKPHEAEMEVRIVATDYTLKTILVPYIALLRQKAPKIKIAIFSAKSDQIYTLLEEGNIDFAVISEAEAHINLHMHDLFEDRYICAVHKNHIMATRTEITLDEFCAMEHTLVSHDGGSFLGITDQSLAKIYLKRNVMLSIQGFLSLSDILASTDLMAVAPSRLIKDMPDLVSIEPPLDISGFNKVIAWHERTHRDLAHIWLREELIKIVEKITS</sequence>
<dbReference type="Pfam" id="PF00126">
    <property type="entry name" value="HTH_1"/>
    <property type="match status" value="1"/>
</dbReference>
<keyword evidence="4" id="KW-0804">Transcription</keyword>
<name>A0A1G6I2P2_9GAMM</name>
<keyword evidence="7" id="KW-1185">Reference proteome</keyword>
<organism evidence="6 7">
    <name type="scientific">Acinetobacter boissieri</name>
    <dbReference type="NCBI Taxonomy" id="1219383"/>
    <lineage>
        <taxon>Bacteria</taxon>
        <taxon>Pseudomonadati</taxon>
        <taxon>Pseudomonadota</taxon>
        <taxon>Gammaproteobacteria</taxon>
        <taxon>Moraxellales</taxon>
        <taxon>Moraxellaceae</taxon>
        <taxon>Acinetobacter</taxon>
    </lineage>
</organism>
<dbReference type="PRINTS" id="PR00039">
    <property type="entry name" value="HTHLYSR"/>
</dbReference>